<proteinExistence type="predicted"/>
<evidence type="ECO:0000256" key="3">
    <source>
        <dbReference type="ARBA" id="ARBA00022691"/>
    </source>
</evidence>
<evidence type="ECO:0000313" key="6">
    <source>
        <dbReference type="Proteomes" id="UP001139353"/>
    </source>
</evidence>
<evidence type="ECO:0000313" key="5">
    <source>
        <dbReference type="EMBL" id="MCK9684280.1"/>
    </source>
</evidence>
<protein>
    <submittedName>
        <fullName evidence="5">Class I SAM-dependent methyltransferase</fullName>
    </submittedName>
</protein>
<dbReference type="InterPro" id="IPR029063">
    <property type="entry name" value="SAM-dependent_MTases_sf"/>
</dbReference>
<keyword evidence="3" id="KW-0949">S-adenosyl-L-methionine</keyword>
<sequence length="239" mass="26892">MSHARTSPAYIPETAFGDWFLQTPTWDVHVLEVALRDLEPMMPARRASYPVVIDVGCGWGGSLRKLNERFKPERLLGFDIAPKMVEAATREAAQVRTAGGGTAEVVKADSAALPLADASVDLVFCHQTFHHLVDQDAAIAEFFRVLKPGGTLLFAESTRRYIHSWIIRLLFRHPMDVQKTAPEYLALVRAAGFVVPDSQVSYPFLWWSREDLGLMERVLRIKPPKEREETLINLVATRP</sequence>
<dbReference type="RefSeq" id="WP_275680314.1">
    <property type="nucleotide sequence ID" value="NZ_JAJLJH010000001.1"/>
</dbReference>
<accession>A0A9X1YG92</accession>
<evidence type="ECO:0000259" key="4">
    <source>
        <dbReference type="Pfam" id="PF08241"/>
    </source>
</evidence>
<dbReference type="PROSITE" id="PS01184">
    <property type="entry name" value="UBIE_2"/>
    <property type="match status" value="1"/>
</dbReference>
<dbReference type="SUPFAM" id="SSF53335">
    <property type="entry name" value="S-adenosyl-L-methionine-dependent methyltransferases"/>
    <property type="match status" value="1"/>
</dbReference>
<evidence type="ECO:0000256" key="1">
    <source>
        <dbReference type="ARBA" id="ARBA00022603"/>
    </source>
</evidence>
<keyword evidence="2" id="KW-0808">Transferase</keyword>
<dbReference type="AlphaFoldDB" id="A0A9X1YG92"/>
<dbReference type="Pfam" id="PF08241">
    <property type="entry name" value="Methyltransf_11"/>
    <property type="match status" value="1"/>
</dbReference>
<reference evidence="5" key="1">
    <citation type="submission" date="2021-11" db="EMBL/GenBank/DDBJ databases">
        <title>BS-T2-15 a new species belonging to the Comamonadaceae family isolated from the soil of a French oak forest.</title>
        <authorList>
            <person name="Mieszkin S."/>
            <person name="Alain K."/>
        </authorList>
    </citation>
    <scope>NUCLEOTIDE SEQUENCE</scope>
    <source>
        <strain evidence="5">BS-T2-15</strain>
    </source>
</reference>
<dbReference type="Gene3D" id="3.40.50.150">
    <property type="entry name" value="Vaccinia Virus protein VP39"/>
    <property type="match status" value="1"/>
</dbReference>
<comment type="caution">
    <text evidence="5">The sequence shown here is derived from an EMBL/GenBank/DDBJ whole genome shotgun (WGS) entry which is preliminary data.</text>
</comment>
<dbReference type="GO" id="GO:0008757">
    <property type="term" value="F:S-adenosylmethionine-dependent methyltransferase activity"/>
    <property type="evidence" value="ECO:0007669"/>
    <property type="project" value="InterPro"/>
</dbReference>
<dbReference type="InterPro" id="IPR023576">
    <property type="entry name" value="UbiE/COQ5_MeTrFase_CS"/>
</dbReference>
<gene>
    <name evidence="5" type="ORF">LPC04_01015</name>
</gene>
<dbReference type="GO" id="GO:0032259">
    <property type="term" value="P:methylation"/>
    <property type="evidence" value="ECO:0007669"/>
    <property type="project" value="UniProtKB-KW"/>
</dbReference>
<dbReference type="Proteomes" id="UP001139353">
    <property type="component" value="Unassembled WGS sequence"/>
</dbReference>
<feature type="domain" description="Methyltransferase type 11" evidence="4">
    <location>
        <begin position="53"/>
        <end position="154"/>
    </location>
</feature>
<organism evidence="5 6">
    <name type="scientific">Scleromatobacter humisilvae</name>
    <dbReference type="NCBI Taxonomy" id="2897159"/>
    <lineage>
        <taxon>Bacteria</taxon>
        <taxon>Pseudomonadati</taxon>
        <taxon>Pseudomonadota</taxon>
        <taxon>Betaproteobacteria</taxon>
        <taxon>Burkholderiales</taxon>
        <taxon>Sphaerotilaceae</taxon>
        <taxon>Scleromatobacter</taxon>
    </lineage>
</organism>
<keyword evidence="6" id="KW-1185">Reference proteome</keyword>
<keyword evidence="1 5" id="KW-0489">Methyltransferase</keyword>
<dbReference type="EMBL" id="JAJLJH010000001">
    <property type="protein sequence ID" value="MCK9684280.1"/>
    <property type="molecule type" value="Genomic_DNA"/>
</dbReference>
<dbReference type="PANTHER" id="PTHR43591">
    <property type="entry name" value="METHYLTRANSFERASE"/>
    <property type="match status" value="1"/>
</dbReference>
<dbReference type="CDD" id="cd02440">
    <property type="entry name" value="AdoMet_MTases"/>
    <property type="match status" value="1"/>
</dbReference>
<evidence type="ECO:0000256" key="2">
    <source>
        <dbReference type="ARBA" id="ARBA00022679"/>
    </source>
</evidence>
<dbReference type="InterPro" id="IPR013216">
    <property type="entry name" value="Methyltransf_11"/>
</dbReference>
<name>A0A9X1YG92_9BURK</name>